<evidence type="ECO:0000313" key="5">
    <source>
        <dbReference type="Proteomes" id="UP000233553"/>
    </source>
</evidence>
<name>A0A653K084_9GAMM</name>
<protein>
    <submittedName>
        <fullName evidence="3">Uncharacterized protein</fullName>
    </submittedName>
</protein>
<sequence length="80" mass="9277">MYQKQQKDAAIDHIKTEIDMLIDLNNLEEIIKSKNHIEMTLLLLVKLEIFSWDQAHTLAKELSVTSKTAIDCLEHMKKIA</sequence>
<evidence type="ECO:0000313" key="1">
    <source>
        <dbReference type="EMBL" id="ENU24818.1"/>
    </source>
</evidence>
<reference evidence="3 6" key="3">
    <citation type="submission" date="2019-10" db="EMBL/GenBank/DDBJ databases">
        <authorList>
            <person name="Karimi E."/>
        </authorList>
    </citation>
    <scope>NUCLEOTIDE SEQUENCE [LARGE SCALE GENOMIC DNA]</scope>
    <source>
        <strain evidence="3">Acinetobacter sp. 8BE</strain>
    </source>
</reference>
<keyword evidence="4" id="KW-1185">Reference proteome</keyword>
<dbReference type="Proteomes" id="UP000233553">
    <property type="component" value="Unassembled WGS sequence"/>
</dbReference>
<evidence type="ECO:0000313" key="6">
    <source>
        <dbReference type="Proteomes" id="UP000430404"/>
    </source>
</evidence>
<evidence type="ECO:0000313" key="2">
    <source>
        <dbReference type="EMBL" id="PKF34711.1"/>
    </source>
</evidence>
<accession>A0A1E7R6K3</accession>
<dbReference type="Proteomes" id="UP000013034">
    <property type="component" value="Unassembled WGS sequence"/>
</dbReference>
<dbReference type="AlphaFoldDB" id="A0A653K084"/>
<dbReference type="Proteomes" id="UP000430404">
    <property type="component" value="Unassembled WGS sequence"/>
</dbReference>
<reference evidence="1 4" key="1">
    <citation type="submission" date="2013-02" db="EMBL/GenBank/DDBJ databases">
        <title>The Genome Sequence of Acinetobacter sp. NIPH 809.</title>
        <authorList>
            <consortium name="The Broad Institute Genome Sequencing Platform"/>
            <consortium name="The Broad Institute Genome Sequencing Center for Infectious Disease"/>
            <person name="Cerqueira G."/>
            <person name="Feldgarden M."/>
            <person name="Courvalin P."/>
            <person name="Perichon B."/>
            <person name="Grillot-Courvalin C."/>
            <person name="Clermont D."/>
            <person name="Rocha E."/>
            <person name="Yoon E.-J."/>
            <person name="Nemec A."/>
            <person name="Walker B."/>
            <person name="Young S.K."/>
            <person name="Zeng Q."/>
            <person name="Gargeya S."/>
            <person name="Fitzgerald M."/>
            <person name="Haas B."/>
            <person name="Abouelleil A."/>
            <person name="Alvarado L."/>
            <person name="Arachchi H.M."/>
            <person name="Berlin A.M."/>
            <person name="Chapman S.B."/>
            <person name="Dewar J."/>
            <person name="Goldberg J."/>
            <person name="Griggs A."/>
            <person name="Gujja S."/>
            <person name="Hansen M."/>
            <person name="Howarth C."/>
            <person name="Imamovic A."/>
            <person name="Larimer J."/>
            <person name="McCowan C."/>
            <person name="Murphy C."/>
            <person name="Neiman D."/>
            <person name="Pearson M."/>
            <person name="Priest M."/>
            <person name="Roberts A."/>
            <person name="Saif S."/>
            <person name="Shea T."/>
            <person name="Sisk P."/>
            <person name="Sykes S."/>
            <person name="Wortman J."/>
            <person name="Nusbaum C."/>
            <person name="Birren B."/>
        </authorList>
    </citation>
    <scope>NUCLEOTIDE SEQUENCE [LARGE SCALE GENOMIC DNA]</scope>
    <source>
        <strain evidence="1 4">NIPH 809</strain>
    </source>
</reference>
<dbReference type="EMBL" id="CABWKZ010000003">
    <property type="protein sequence ID" value="VXA53981.1"/>
    <property type="molecule type" value="Genomic_DNA"/>
</dbReference>
<gene>
    <name evidence="3" type="ORF">ACI8B_110054</name>
    <name evidence="2" type="ORF">CW311_05950</name>
    <name evidence="1" type="ORF">F993_01066</name>
</gene>
<dbReference type="EMBL" id="PISJ01000010">
    <property type="protein sequence ID" value="PKF34711.1"/>
    <property type="molecule type" value="Genomic_DNA"/>
</dbReference>
<dbReference type="EMBL" id="APOI01000008">
    <property type="protein sequence ID" value="ENU24818.1"/>
    <property type="molecule type" value="Genomic_DNA"/>
</dbReference>
<evidence type="ECO:0000313" key="3">
    <source>
        <dbReference type="EMBL" id="VXA53981.1"/>
    </source>
</evidence>
<reference evidence="2 5" key="2">
    <citation type="submission" date="2017-12" db="EMBL/GenBank/DDBJ databases">
        <title>Draft Genome sequences of multiple microbial strains isolated from spacecraft associated surfaces.</title>
        <authorList>
            <person name="Seuylemezian A."/>
            <person name="Vaishampayan P."/>
            <person name="Venkateswaran K."/>
        </authorList>
    </citation>
    <scope>NUCLEOTIDE SEQUENCE [LARGE SCALE GENOMIC DNA]</scope>
    <source>
        <strain evidence="2 5">2P01AA</strain>
    </source>
</reference>
<proteinExistence type="predicted"/>
<dbReference type="OrthoDB" id="6705749at2"/>
<evidence type="ECO:0000313" key="4">
    <source>
        <dbReference type="Proteomes" id="UP000013034"/>
    </source>
</evidence>
<organism evidence="3 6">
    <name type="scientific">Acinetobacter proteolyticus</name>
    <dbReference type="NCBI Taxonomy" id="1776741"/>
    <lineage>
        <taxon>Bacteria</taxon>
        <taxon>Pseudomonadati</taxon>
        <taxon>Pseudomonadota</taxon>
        <taxon>Gammaproteobacteria</taxon>
        <taxon>Moraxellales</taxon>
        <taxon>Moraxellaceae</taxon>
        <taxon>Acinetobacter</taxon>
    </lineage>
</organism>
<accession>A0A653K084</accession>
<dbReference type="RefSeq" id="WP_004653148.1">
    <property type="nucleotide sequence ID" value="NZ_CP158965.1"/>
</dbReference>